<comment type="caution">
    <text evidence="1">The sequence shown here is derived from an EMBL/GenBank/DDBJ whole genome shotgun (WGS) entry which is preliminary data.</text>
</comment>
<evidence type="ECO:0000313" key="2">
    <source>
        <dbReference type="Proteomes" id="UP000499080"/>
    </source>
</evidence>
<proteinExistence type="predicted"/>
<dbReference type="OrthoDB" id="6422599at2759"/>
<protein>
    <submittedName>
        <fullName evidence="1">Uncharacterized protein</fullName>
    </submittedName>
</protein>
<accession>A0A4Y2U2N6</accession>
<evidence type="ECO:0000313" key="1">
    <source>
        <dbReference type="EMBL" id="GBO05930.1"/>
    </source>
</evidence>
<dbReference type="EMBL" id="BGPR01032399">
    <property type="protein sequence ID" value="GBO05930.1"/>
    <property type="molecule type" value="Genomic_DNA"/>
</dbReference>
<dbReference type="AlphaFoldDB" id="A0A4Y2U2N6"/>
<reference evidence="1 2" key="1">
    <citation type="journal article" date="2019" name="Sci. Rep.">
        <title>Orb-weaving spider Araneus ventricosus genome elucidates the spidroin gene catalogue.</title>
        <authorList>
            <person name="Kono N."/>
            <person name="Nakamura H."/>
            <person name="Ohtoshi R."/>
            <person name="Moran D.A.P."/>
            <person name="Shinohara A."/>
            <person name="Yoshida Y."/>
            <person name="Fujiwara M."/>
            <person name="Mori M."/>
            <person name="Tomita M."/>
            <person name="Arakawa K."/>
        </authorList>
    </citation>
    <scope>NUCLEOTIDE SEQUENCE [LARGE SCALE GENOMIC DNA]</scope>
</reference>
<name>A0A4Y2U2N6_ARAVE</name>
<keyword evidence="2" id="KW-1185">Reference proteome</keyword>
<dbReference type="Proteomes" id="UP000499080">
    <property type="component" value="Unassembled WGS sequence"/>
</dbReference>
<sequence>MTNLLLVIARFSGVTELESRISNYACRRHCPKCNKTQTNECYRLWPNIPPPRANLPAGCTPFEKCEDVCCSSKKSKADTSNADRSCFRCDHVPPPQLRFNYSTQDGEHDPKSNLARYETTTNMYHGRKPLMNLIGYHDPSNMRTPRFLEICPASLRFRDQRP</sequence>
<gene>
    <name evidence="1" type="ORF">AVEN_41141_1</name>
</gene>
<organism evidence="1 2">
    <name type="scientific">Araneus ventricosus</name>
    <name type="common">Orbweaver spider</name>
    <name type="synonym">Epeira ventricosa</name>
    <dbReference type="NCBI Taxonomy" id="182803"/>
    <lineage>
        <taxon>Eukaryota</taxon>
        <taxon>Metazoa</taxon>
        <taxon>Ecdysozoa</taxon>
        <taxon>Arthropoda</taxon>
        <taxon>Chelicerata</taxon>
        <taxon>Arachnida</taxon>
        <taxon>Araneae</taxon>
        <taxon>Araneomorphae</taxon>
        <taxon>Entelegynae</taxon>
        <taxon>Araneoidea</taxon>
        <taxon>Araneidae</taxon>
        <taxon>Araneus</taxon>
    </lineage>
</organism>